<dbReference type="Pfam" id="PF13358">
    <property type="entry name" value="DDE_3"/>
    <property type="match status" value="1"/>
</dbReference>
<organism evidence="3 4">
    <name type="scientific">Pseudoalteromonas rubra</name>
    <dbReference type="NCBI Taxonomy" id="43658"/>
    <lineage>
        <taxon>Bacteria</taxon>
        <taxon>Pseudomonadati</taxon>
        <taxon>Pseudomonadota</taxon>
        <taxon>Gammaproteobacteria</taxon>
        <taxon>Alteromonadales</taxon>
        <taxon>Pseudoalteromonadaceae</taxon>
        <taxon>Pseudoalteromonas</taxon>
    </lineage>
</organism>
<reference evidence="3 4" key="1">
    <citation type="submission" date="2018-01" db="EMBL/GenBank/DDBJ databases">
        <title>Co-occurrence of chitin degradation, pigmentation and bioactivity in marine Pseudoalteromonas.</title>
        <authorList>
            <person name="Paulsen S."/>
            <person name="Gram L."/>
            <person name="Machado H."/>
        </authorList>
    </citation>
    <scope>NUCLEOTIDE SEQUENCE [LARGE SCALE GENOMIC DNA]</scope>
    <source>
        <strain evidence="3 4">S1946</strain>
    </source>
</reference>
<comment type="caution">
    <text evidence="3">The sequence shown here is derived from an EMBL/GenBank/DDBJ whole genome shotgun (WGS) entry which is preliminary data.</text>
</comment>
<evidence type="ECO:0000313" key="3">
    <source>
        <dbReference type="EMBL" id="RZM71070.1"/>
    </source>
</evidence>
<protein>
    <submittedName>
        <fullName evidence="3">IS630 family transposase</fullName>
    </submittedName>
</protein>
<accession>A0A4V2E1G7</accession>
<dbReference type="Proteomes" id="UP000292345">
    <property type="component" value="Unassembled WGS sequence"/>
</dbReference>
<dbReference type="Pfam" id="PF13592">
    <property type="entry name" value="HTH_33"/>
    <property type="match status" value="1"/>
</dbReference>
<feature type="domain" description="Winged helix-turn helix" evidence="2">
    <location>
        <begin position="97"/>
        <end position="154"/>
    </location>
</feature>
<feature type="domain" description="Tc1-like transposase DDE" evidence="1">
    <location>
        <begin position="173"/>
        <end position="311"/>
    </location>
</feature>
<dbReference type="NCBIfam" id="NF033545">
    <property type="entry name" value="transpos_IS630"/>
    <property type="match status" value="1"/>
</dbReference>
<dbReference type="GO" id="GO:0003676">
    <property type="term" value="F:nucleic acid binding"/>
    <property type="evidence" value="ECO:0007669"/>
    <property type="project" value="InterPro"/>
</dbReference>
<dbReference type="InterPro" id="IPR038717">
    <property type="entry name" value="Tc1-like_DDE_dom"/>
</dbReference>
<dbReference type="Gene3D" id="3.30.420.10">
    <property type="entry name" value="Ribonuclease H-like superfamily/Ribonuclease H"/>
    <property type="match status" value="1"/>
</dbReference>
<evidence type="ECO:0000313" key="4">
    <source>
        <dbReference type="Proteomes" id="UP000292345"/>
    </source>
</evidence>
<dbReference type="InterPro" id="IPR047655">
    <property type="entry name" value="Transpos_IS630-like"/>
</dbReference>
<gene>
    <name evidence="3" type="ORF">C3B51_22870</name>
</gene>
<name>A0A4V2E1G7_9GAMM</name>
<dbReference type="EMBL" id="PPUZ01000130">
    <property type="protein sequence ID" value="RZM71070.1"/>
    <property type="molecule type" value="Genomic_DNA"/>
</dbReference>
<evidence type="ECO:0000259" key="1">
    <source>
        <dbReference type="Pfam" id="PF13358"/>
    </source>
</evidence>
<dbReference type="Pfam" id="PF13384">
    <property type="entry name" value="HTH_23"/>
    <property type="match status" value="1"/>
</dbReference>
<evidence type="ECO:0000259" key="2">
    <source>
        <dbReference type="Pfam" id="PF13592"/>
    </source>
</evidence>
<sequence>MILQPSEFIKLSKQTKDPRKKVRMLALAHFFEGKSRYQIAEYLKVSRTSVNKWVKDYLDYGLEGLEELPRSSRPCKLDDAQLKQLKAYVLDSIDRTEGGRLTLEDIQQYISESFHIEYELSAVHRLLKRQNFSWISSRSIHPKGDKARQEAFKNFELETILHTPGHLLPERIDVWFQDEARFGQQTSTTKVWAEKGSRPRVVKQQQFEYAYLFGAVCPTTGETEALISPLVNKEVMYSHLEQISQRTQPGRMAVVVMDRAAWHFKDGLVKGLEKVVFIRLPPYSPELNPIEQVWSWLRQHKLSNRTFVNYNDILDQVSEAWNAFISCADRVKSLCFRDWINLTS</sequence>
<proteinExistence type="predicted"/>
<dbReference type="SUPFAM" id="SSF46689">
    <property type="entry name" value="Homeodomain-like"/>
    <property type="match status" value="1"/>
</dbReference>
<dbReference type="InterPro" id="IPR009057">
    <property type="entry name" value="Homeodomain-like_sf"/>
</dbReference>
<dbReference type="AlphaFoldDB" id="A0A4V2E1G7"/>
<dbReference type="InterPro" id="IPR025959">
    <property type="entry name" value="Winged_HTH_dom"/>
</dbReference>
<dbReference type="InterPro" id="IPR036397">
    <property type="entry name" value="RNaseH_sf"/>
</dbReference>